<organism evidence="1 2">
    <name type="scientific">Serratia phage Moabite</name>
    <dbReference type="NCBI Taxonomy" id="2587814"/>
    <lineage>
        <taxon>Viruses</taxon>
        <taxon>Duplodnaviria</taxon>
        <taxon>Heunggongvirae</taxon>
        <taxon>Uroviricota</taxon>
        <taxon>Caudoviricetes</taxon>
        <taxon>Chimalliviridae</taxon>
        <taxon>Moabitevirus</taxon>
        <taxon>Moabitevirus moabite</taxon>
    </lineage>
</organism>
<sequence length="155" mass="17379">MASFEVNGEGNHFSFGDSVLGQSLASTLGVFVFPCVELKNLSYAIGGTPDIILNDYTDKSRKAKMVYKVPVDPWYIDRRVKHLRQDYFNGLAIPLKIASNKSDTIKEMRVVLEDNGGNRYPIIALQIRFDEHGVWHTLNNSEGISGIVKFVKSLN</sequence>
<keyword evidence="2" id="KW-1185">Reference proteome</keyword>
<protein>
    <submittedName>
        <fullName evidence="1">Uncharacterized protein</fullName>
    </submittedName>
</protein>
<dbReference type="EMBL" id="MK994515">
    <property type="protein sequence ID" value="QDB71248.1"/>
    <property type="molecule type" value="Genomic_DNA"/>
</dbReference>
<reference evidence="2" key="1">
    <citation type="submission" date="2019-05" db="EMBL/GenBank/DDBJ databases">
        <title>Complete Genome Sequence of Serratia marcescens Myophage Moabite.</title>
        <authorList>
            <person name="Price L."/>
            <person name="Rohren M."/>
            <person name="Newkirk H."/>
            <person name="Liu M."/>
            <person name="Ramsey J."/>
        </authorList>
    </citation>
    <scope>NUCLEOTIDE SEQUENCE [LARGE SCALE GENOMIC DNA]</scope>
</reference>
<evidence type="ECO:0000313" key="1">
    <source>
        <dbReference type="EMBL" id="QDB71248.1"/>
    </source>
</evidence>
<evidence type="ECO:0000313" key="2">
    <source>
        <dbReference type="Proteomes" id="UP000319063"/>
    </source>
</evidence>
<accession>A0A4Y5TPE8</accession>
<name>A0A4Y5TPE8_9CAUD</name>
<dbReference type="Proteomes" id="UP000319063">
    <property type="component" value="Segment"/>
</dbReference>
<proteinExistence type="predicted"/>
<gene>
    <name evidence="1" type="ORF">CPT_Moabite_218</name>
</gene>